<comment type="caution">
    <text evidence="2">The sequence shown here is derived from an EMBL/GenBank/DDBJ whole genome shotgun (WGS) entry which is preliminary data.</text>
</comment>
<dbReference type="AlphaFoldDB" id="A0A399EHD1"/>
<sequence>MPCDLPHWKIVYHYFRLGVRGYDAGKKVKGCKRHLLVDTQGLSKRLSHLFVDGGYKRRFEEWVRRTLGWTVEVVRRPDANFRVIHRYNQGLPMKNLRHENKGRAPLVPPKLQEPFRQAHPRDGLWSIRNAAEWLAERLGRPVDARRAWYWMRRLGLAPLRHREADAKRQEAFKKSSF</sequence>
<dbReference type="Pfam" id="PF13592">
    <property type="entry name" value="HTH_33"/>
    <property type="match status" value="1"/>
</dbReference>
<dbReference type="EMBL" id="QWKZ01000144">
    <property type="protein sequence ID" value="RIH81681.1"/>
    <property type="molecule type" value="Genomic_DNA"/>
</dbReference>
<evidence type="ECO:0000259" key="1">
    <source>
        <dbReference type="Pfam" id="PF13592"/>
    </source>
</evidence>
<name>A0A399EHD1_9DEIN</name>
<keyword evidence="3" id="KW-1185">Reference proteome</keyword>
<evidence type="ECO:0000313" key="3">
    <source>
        <dbReference type="Proteomes" id="UP000265800"/>
    </source>
</evidence>
<evidence type="ECO:0000313" key="2">
    <source>
        <dbReference type="EMBL" id="RIH81681.1"/>
    </source>
</evidence>
<gene>
    <name evidence="2" type="ORF">Mlute_02723</name>
</gene>
<reference evidence="2 3" key="1">
    <citation type="submission" date="2018-08" db="EMBL/GenBank/DDBJ databases">
        <title>Meiothermus luteus KCTC 52599 genome sequencing project.</title>
        <authorList>
            <person name="Da Costa M.S."/>
            <person name="Albuquerque L."/>
            <person name="Raposo P."/>
            <person name="Froufe H.J.C."/>
            <person name="Barroso C.S."/>
            <person name="Egas C."/>
        </authorList>
    </citation>
    <scope>NUCLEOTIDE SEQUENCE [LARGE SCALE GENOMIC DNA]</scope>
    <source>
        <strain evidence="2 3">KCTC 52599</strain>
    </source>
</reference>
<feature type="domain" description="Winged helix-turn helix" evidence="1">
    <location>
        <begin position="122"/>
        <end position="174"/>
    </location>
</feature>
<accession>A0A399EHD1</accession>
<proteinExistence type="predicted"/>
<dbReference type="Proteomes" id="UP000265800">
    <property type="component" value="Unassembled WGS sequence"/>
</dbReference>
<organism evidence="2 3">
    <name type="scientific">Meiothermus luteus</name>
    <dbReference type="NCBI Taxonomy" id="2026184"/>
    <lineage>
        <taxon>Bacteria</taxon>
        <taxon>Thermotogati</taxon>
        <taxon>Deinococcota</taxon>
        <taxon>Deinococci</taxon>
        <taxon>Thermales</taxon>
        <taxon>Thermaceae</taxon>
        <taxon>Meiothermus</taxon>
    </lineage>
</organism>
<protein>
    <submittedName>
        <fullName evidence="2">Winged helix-turn helix</fullName>
    </submittedName>
</protein>
<dbReference type="InterPro" id="IPR025959">
    <property type="entry name" value="Winged_HTH_dom"/>
</dbReference>